<organism evidence="1">
    <name type="scientific">Vibrio phage PH669</name>
    <dbReference type="NCBI Taxonomy" id="2800823"/>
    <lineage>
        <taxon>Viruses</taxon>
        <taxon>Duplodnaviria</taxon>
        <taxon>Heunggongvirae</taxon>
        <taxon>Uroviricota</taxon>
        <taxon>Caudoviricetes</taxon>
        <taxon>Queuovirinae</taxon>
    </lineage>
</organism>
<reference evidence="1" key="1">
    <citation type="submission" date="2020-12" db="EMBL/GenBank/DDBJ databases">
        <authorList>
            <person name="Hu Z."/>
        </authorList>
    </citation>
    <scope>NUCLEOTIDE SEQUENCE</scope>
</reference>
<proteinExistence type="predicted"/>
<protein>
    <submittedName>
        <fullName evidence="1">Uncharacterized protein</fullName>
    </submittedName>
</protein>
<sequence>MSKLTTTSAVRALRKAAKSAGVQVGRIAVSDRTEVGLIDNTTKMWSGRVQLHWCKGSVELMQRYLENTNLVLNARPCGDGHFSVSVNVA</sequence>
<evidence type="ECO:0000313" key="1">
    <source>
        <dbReference type="EMBL" id="QQK88573.1"/>
    </source>
</evidence>
<accession>A0A7T6ZMF0</accession>
<name>A0A7T6ZMF0_9CAUD</name>
<dbReference type="EMBL" id="MW423739">
    <property type="protein sequence ID" value="QQK88573.1"/>
    <property type="molecule type" value="Genomic_DNA"/>
</dbReference>